<accession>A0A6B0YRT0</accession>
<proteinExistence type="inferred from homology"/>
<name>A0A6B0YRT0_9CHLR</name>
<dbReference type="EMBL" id="VXRG01000020">
    <property type="protein sequence ID" value="MXY92158.1"/>
    <property type="molecule type" value="Genomic_DNA"/>
</dbReference>
<comment type="caution">
    <text evidence="8">The sequence shown here is derived from an EMBL/GenBank/DDBJ whole genome shotgun (WGS) entry which is preliminary data.</text>
</comment>
<evidence type="ECO:0000256" key="6">
    <source>
        <dbReference type="ARBA" id="ARBA00022884"/>
    </source>
</evidence>
<evidence type="ECO:0000256" key="3">
    <source>
        <dbReference type="ARBA" id="ARBA00022722"/>
    </source>
</evidence>
<evidence type="ECO:0000256" key="5">
    <source>
        <dbReference type="ARBA" id="ARBA00022801"/>
    </source>
</evidence>
<dbReference type="Gene3D" id="3.30.920.30">
    <property type="entry name" value="Hypothetical protein"/>
    <property type="match status" value="1"/>
</dbReference>
<dbReference type="GO" id="GO:0016787">
    <property type="term" value="F:hydrolase activity"/>
    <property type="evidence" value="ECO:0007669"/>
    <property type="project" value="UniProtKB-KW"/>
</dbReference>
<evidence type="ECO:0000256" key="7">
    <source>
        <dbReference type="ARBA" id="ARBA00023016"/>
    </source>
</evidence>
<comment type="similarity">
    <text evidence="1">Belongs to the HicA mRNA interferase family.</text>
</comment>
<keyword evidence="5" id="KW-0378">Hydrolase</keyword>
<evidence type="ECO:0000256" key="1">
    <source>
        <dbReference type="ARBA" id="ARBA00006620"/>
    </source>
</evidence>
<dbReference type="GO" id="GO:0003729">
    <property type="term" value="F:mRNA binding"/>
    <property type="evidence" value="ECO:0007669"/>
    <property type="project" value="InterPro"/>
</dbReference>
<keyword evidence="2" id="KW-1277">Toxin-antitoxin system</keyword>
<keyword evidence="4" id="KW-0255">Endonuclease</keyword>
<keyword evidence="3" id="KW-0540">Nuclease</keyword>
<reference evidence="8" key="1">
    <citation type="submission" date="2019-09" db="EMBL/GenBank/DDBJ databases">
        <title>Characterisation of the sponge microbiome using genome-centric metagenomics.</title>
        <authorList>
            <person name="Engelberts J.P."/>
            <person name="Robbins S.J."/>
            <person name="De Goeij J.M."/>
            <person name="Aranda M."/>
            <person name="Bell S.C."/>
            <person name="Webster N.S."/>
        </authorList>
    </citation>
    <scope>NUCLEOTIDE SEQUENCE</scope>
    <source>
        <strain evidence="8">SB0664_bin_27</strain>
    </source>
</reference>
<dbReference type="AlphaFoldDB" id="A0A6B0YRT0"/>
<gene>
    <name evidence="8" type="ORF">F4Y42_01780</name>
</gene>
<evidence type="ECO:0000256" key="2">
    <source>
        <dbReference type="ARBA" id="ARBA00022649"/>
    </source>
</evidence>
<keyword evidence="7" id="KW-0346">Stress response</keyword>
<dbReference type="InterPro" id="IPR012933">
    <property type="entry name" value="HicA_mRNA_interferase"/>
</dbReference>
<protein>
    <submittedName>
        <fullName evidence="8">Addiction module toxin, HicA family</fullName>
    </submittedName>
</protein>
<keyword evidence="6" id="KW-0694">RNA-binding</keyword>
<sequence length="78" mass="8770">MPRLTPMKPREVLKILKDNGFERIRQSGSHVILKGEIKDESNNIIVRVVVVPEHGEIPVGTLNDIVNRSGLGRKAFTR</sequence>
<dbReference type="Pfam" id="PF07927">
    <property type="entry name" value="HicA_toxin"/>
    <property type="match status" value="1"/>
</dbReference>
<dbReference type="GO" id="GO:0004519">
    <property type="term" value="F:endonuclease activity"/>
    <property type="evidence" value="ECO:0007669"/>
    <property type="project" value="UniProtKB-KW"/>
</dbReference>
<dbReference type="InterPro" id="IPR038570">
    <property type="entry name" value="HicA_sf"/>
</dbReference>
<evidence type="ECO:0000313" key="8">
    <source>
        <dbReference type="EMBL" id="MXY92158.1"/>
    </source>
</evidence>
<organism evidence="8">
    <name type="scientific">Caldilineaceae bacterium SB0664_bin_27</name>
    <dbReference type="NCBI Taxonomy" id="2605260"/>
    <lineage>
        <taxon>Bacteria</taxon>
        <taxon>Bacillati</taxon>
        <taxon>Chloroflexota</taxon>
        <taxon>Caldilineae</taxon>
        <taxon>Caldilineales</taxon>
        <taxon>Caldilineaceae</taxon>
    </lineage>
</organism>
<dbReference type="SUPFAM" id="SSF54786">
    <property type="entry name" value="YcfA/nrd intein domain"/>
    <property type="match status" value="1"/>
</dbReference>
<evidence type="ECO:0000256" key="4">
    <source>
        <dbReference type="ARBA" id="ARBA00022759"/>
    </source>
</evidence>